<comment type="similarity">
    <text evidence="2">Belongs to the kiwellin family.</text>
</comment>
<evidence type="ECO:0000256" key="4">
    <source>
        <dbReference type="ARBA" id="ARBA00022729"/>
    </source>
</evidence>
<evidence type="ECO:0000256" key="2">
    <source>
        <dbReference type="ARBA" id="ARBA00005592"/>
    </source>
</evidence>
<dbReference type="PANTHER" id="PTHR33191">
    <property type="entry name" value="RIPENING-RELATED PROTEIN 2-RELATED"/>
    <property type="match status" value="1"/>
</dbReference>
<name>R7WAX3_AEGTA</name>
<dbReference type="GO" id="GO:0005576">
    <property type="term" value="C:extracellular region"/>
    <property type="evidence" value="ECO:0007669"/>
    <property type="project" value="UniProtKB-SubCell"/>
</dbReference>
<keyword evidence="3" id="KW-0964">Secreted</keyword>
<accession>R7WAX3</accession>
<keyword evidence="4" id="KW-0732">Signal</keyword>
<dbReference type="PANTHER" id="PTHR33191:SF97">
    <property type="match status" value="1"/>
</dbReference>
<reference evidence="5" key="1">
    <citation type="submission" date="2015-06" db="UniProtKB">
        <authorList>
            <consortium name="EnsemblPlants"/>
        </authorList>
    </citation>
    <scope>IDENTIFICATION</scope>
</reference>
<dbReference type="InterPro" id="IPR039271">
    <property type="entry name" value="Kiwellin-like"/>
</dbReference>
<comment type="subcellular location">
    <subcellularLocation>
        <location evidence="1">Secreted</location>
    </subcellularLocation>
</comment>
<dbReference type="InterPro" id="IPR036908">
    <property type="entry name" value="RlpA-like_sf"/>
</dbReference>
<dbReference type="EnsemblPlants" id="EMT19602">
    <property type="protein sequence ID" value="EMT19602"/>
    <property type="gene ID" value="F775_16985"/>
</dbReference>
<dbReference type="SUPFAM" id="SSF50685">
    <property type="entry name" value="Barwin-like endoglucanases"/>
    <property type="match status" value="1"/>
</dbReference>
<evidence type="ECO:0000313" key="5">
    <source>
        <dbReference type="EnsemblPlants" id="EMT19602"/>
    </source>
</evidence>
<sequence>MANTTKVIAILGAILVLLQVSSCAAGRHLRDTPALMFLRGFDKGDLPGGWPASCDGKYYNDGLLLASVASQWYAGRCGKMISIRDRPGGRAVEAMVVDECDFGKGCGDTELSTSPAVWKALWNGVDPGVHQAAVTWSDLD</sequence>
<dbReference type="AlphaFoldDB" id="R7WAX3"/>
<protein>
    <submittedName>
        <fullName evidence="5">Uncharacterized protein</fullName>
    </submittedName>
</protein>
<dbReference type="ExpressionAtlas" id="R7WAX3">
    <property type="expression patterns" value="baseline"/>
</dbReference>
<dbReference type="Gene3D" id="2.40.40.10">
    <property type="entry name" value="RlpA-like domain"/>
    <property type="match status" value="1"/>
</dbReference>
<proteinExistence type="inferred from homology"/>
<organism evidence="5">
    <name type="scientific">Aegilops tauschii</name>
    <name type="common">Tausch's goatgrass</name>
    <name type="synonym">Aegilops squarrosa</name>
    <dbReference type="NCBI Taxonomy" id="37682"/>
    <lineage>
        <taxon>Eukaryota</taxon>
        <taxon>Viridiplantae</taxon>
        <taxon>Streptophyta</taxon>
        <taxon>Embryophyta</taxon>
        <taxon>Tracheophyta</taxon>
        <taxon>Spermatophyta</taxon>
        <taxon>Magnoliopsida</taxon>
        <taxon>Liliopsida</taxon>
        <taxon>Poales</taxon>
        <taxon>Poaceae</taxon>
        <taxon>BOP clade</taxon>
        <taxon>Pooideae</taxon>
        <taxon>Triticodae</taxon>
        <taxon>Triticeae</taxon>
        <taxon>Triticinae</taxon>
        <taxon>Aegilops</taxon>
    </lineage>
</organism>
<evidence type="ECO:0000256" key="3">
    <source>
        <dbReference type="ARBA" id="ARBA00022525"/>
    </source>
</evidence>
<evidence type="ECO:0000256" key="1">
    <source>
        <dbReference type="ARBA" id="ARBA00004613"/>
    </source>
</evidence>
<dbReference type="Pfam" id="PF24300">
    <property type="entry name" value="KWL1"/>
    <property type="match status" value="1"/>
</dbReference>